<dbReference type="CDD" id="cd09071">
    <property type="entry name" value="FAR_C"/>
    <property type="match status" value="1"/>
</dbReference>
<keyword evidence="3 4" id="KW-0443">Lipid metabolism</keyword>
<proteinExistence type="inferred from homology"/>
<dbReference type="EMBL" id="CVRI01000066">
    <property type="protein sequence ID" value="CRL06243.1"/>
    <property type="molecule type" value="Genomic_DNA"/>
</dbReference>
<comment type="function">
    <text evidence="4">Catalyzes the reduction of fatty acyl-CoA to fatty alcohols.</text>
</comment>
<evidence type="ECO:0000259" key="5">
    <source>
        <dbReference type="Pfam" id="PF03015"/>
    </source>
</evidence>
<keyword evidence="4" id="KW-0521">NADP</keyword>
<evidence type="ECO:0000256" key="1">
    <source>
        <dbReference type="ARBA" id="ARBA00005928"/>
    </source>
</evidence>
<dbReference type="EC" id="1.2.1.84" evidence="4"/>
<sequence>MNPLENFYKDSTILITGGNGFLGKVLVEKLLRCFDIRKIHLLIRAKNNETVKERIQNFVNNAIFDFIRKQSPELLNKLNFIEVNYNLSNLSINEETMSCISSEVEIVFNVVASVKFNEKLQDAIEINLLGTKKVVDLVLKLKRLKSFIHVSTLFSNCNRKDVDEKLYEHILSYHQLASLKEFLKNVEGIQPIEGLLLGKLPNTYTLTKHFAEKLVYHQAFYIPCGIFRAPVVISNYHNLNGPAGVVALTLNGKCHCILGNPRSRSNLVPVDFCINALIASAWDIHERYSFQNRSDTYDKIQIYNYIFHDNNLQWRRYMQLIALGLQSNWQKLLRCNYIIVSSRSTFKFLHFMFHTIPAYLTDVIAFILGKKIMHRRACKQMEKILLIMSYFGSREWNFENTNVERLVKMTKHFKFQRGYFDFDLRNVDWSEYFKSYVTGMKQYVLKENYGKVKKTNCSNHL</sequence>
<keyword evidence="8" id="KW-1185">Reference proteome</keyword>
<name>A0A1J1J136_9DIPT</name>
<dbReference type="GO" id="GO:0102965">
    <property type="term" value="F:alcohol-forming long-chain fatty acyl-CoA reductase activity"/>
    <property type="evidence" value="ECO:0007669"/>
    <property type="project" value="UniProtKB-EC"/>
</dbReference>
<dbReference type="GO" id="GO:0080019">
    <property type="term" value="F:alcohol-forming very long-chain fatty acyl-CoA reductase activity"/>
    <property type="evidence" value="ECO:0007669"/>
    <property type="project" value="InterPro"/>
</dbReference>
<evidence type="ECO:0000313" key="7">
    <source>
        <dbReference type="EMBL" id="CRL06243.1"/>
    </source>
</evidence>
<dbReference type="GO" id="GO:0035336">
    <property type="term" value="P:long-chain fatty-acyl-CoA metabolic process"/>
    <property type="evidence" value="ECO:0007669"/>
    <property type="project" value="TreeGrafter"/>
</dbReference>
<organism evidence="7 8">
    <name type="scientific">Clunio marinus</name>
    <dbReference type="NCBI Taxonomy" id="568069"/>
    <lineage>
        <taxon>Eukaryota</taxon>
        <taxon>Metazoa</taxon>
        <taxon>Ecdysozoa</taxon>
        <taxon>Arthropoda</taxon>
        <taxon>Hexapoda</taxon>
        <taxon>Insecta</taxon>
        <taxon>Pterygota</taxon>
        <taxon>Neoptera</taxon>
        <taxon>Endopterygota</taxon>
        <taxon>Diptera</taxon>
        <taxon>Nematocera</taxon>
        <taxon>Chironomoidea</taxon>
        <taxon>Chironomidae</taxon>
        <taxon>Clunio</taxon>
    </lineage>
</organism>
<dbReference type="Gene3D" id="3.40.50.720">
    <property type="entry name" value="NAD(P)-binding Rossmann-like Domain"/>
    <property type="match status" value="1"/>
</dbReference>
<dbReference type="InterPro" id="IPR013120">
    <property type="entry name" value="FAR_NAD-bd"/>
</dbReference>
<feature type="domain" description="Thioester reductase (TE)" evidence="6">
    <location>
        <begin position="15"/>
        <end position="276"/>
    </location>
</feature>
<dbReference type="CDD" id="cd05236">
    <property type="entry name" value="FAR-N_SDR_e"/>
    <property type="match status" value="1"/>
</dbReference>
<dbReference type="PANTHER" id="PTHR11011">
    <property type="entry name" value="MALE STERILITY PROTEIN 2-RELATED"/>
    <property type="match status" value="1"/>
</dbReference>
<dbReference type="AlphaFoldDB" id="A0A1J1J136"/>
<protein>
    <recommendedName>
        <fullName evidence="4">Fatty acyl-CoA reductase</fullName>
        <ecNumber evidence="4">1.2.1.84</ecNumber>
    </recommendedName>
</protein>
<dbReference type="Pfam" id="PF07993">
    <property type="entry name" value="NAD_binding_4"/>
    <property type="match status" value="1"/>
</dbReference>
<feature type="transmembrane region" description="Helical" evidence="4">
    <location>
        <begin position="348"/>
        <end position="369"/>
    </location>
</feature>
<dbReference type="STRING" id="568069.A0A1J1J136"/>
<reference evidence="7 8" key="1">
    <citation type="submission" date="2015-04" db="EMBL/GenBank/DDBJ databases">
        <authorList>
            <person name="Syromyatnikov M.Y."/>
            <person name="Popov V.N."/>
        </authorList>
    </citation>
    <scope>NUCLEOTIDE SEQUENCE [LARGE SCALE GENOMIC DNA]</scope>
</reference>
<comment type="similarity">
    <text evidence="1 4">Belongs to the fatty acyl-CoA reductase family.</text>
</comment>
<dbReference type="InterPro" id="IPR026055">
    <property type="entry name" value="FAR"/>
</dbReference>
<evidence type="ECO:0000313" key="8">
    <source>
        <dbReference type="Proteomes" id="UP000183832"/>
    </source>
</evidence>
<keyword evidence="2 4" id="KW-0444">Lipid biosynthesis</keyword>
<dbReference type="InterPro" id="IPR036291">
    <property type="entry name" value="NAD(P)-bd_dom_sf"/>
</dbReference>
<gene>
    <name evidence="7" type="ORF">CLUMA_CG018946</name>
</gene>
<dbReference type="Proteomes" id="UP000183832">
    <property type="component" value="Unassembled WGS sequence"/>
</dbReference>
<keyword evidence="4" id="KW-0472">Membrane</keyword>
<keyword evidence="4" id="KW-0812">Transmembrane</keyword>
<evidence type="ECO:0000259" key="6">
    <source>
        <dbReference type="Pfam" id="PF07993"/>
    </source>
</evidence>
<dbReference type="GO" id="GO:0005777">
    <property type="term" value="C:peroxisome"/>
    <property type="evidence" value="ECO:0007669"/>
    <property type="project" value="TreeGrafter"/>
</dbReference>
<evidence type="ECO:0000256" key="4">
    <source>
        <dbReference type="RuleBase" id="RU363097"/>
    </source>
</evidence>
<evidence type="ECO:0000256" key="3">
    <source>
        <dbReference type="ARBA" id="ARBA00023098"/>
    </source>
</evidence>
<dbReference type="PANTHER" id="PTHR11011:SF81">
    <property type="entry name" value="FATTY ACYL-COA REDUCTASE"/>
    <property type="match status" value="1"/>
</dbReference>
<comment type="catalytic activity">
    <reaction evidence="4">
        <text>a long-chain fatty acyl-CoA + 2 NADPH + 2 H(+) = a long-chain primary fatty alcohol + 2 NADP(+) + CoA</text>
        <dbReference type="Rhea" id="RHEA:52716"/>
        <dbReference type="ChEBI" id="CHEBI:15378"/>
        <dbReference type="ChEBI" id="CHEBI:57287"/>
        <dbReference type="ChEBI" id="CHEBI:57783"/>
        <dbReference type="ChEBI" id="CHEBI:58349"/>
        <dbReference type="ChEBI" id="CHEBI:77396"/>
        <dbReference type="ChEBI" id="CHEBI:83139"/>
        <dbReference type="EC" id="1.2.1.84"/>
    </reaction>
</comment>
<keyword evidence="4" id="KW-1133">Transmembrane helix</keyword>
<accession>A0A1J1J136</accession>
<feature type="domain" description="Fatty acyl-CoA reductase C-terminal" evidence="5">
    <location>
        <begin position="353"/>
        <end position="447"/>
    </location>
</feature>
<dbReference type="InterPro" id="IPR033640">
    <property type="entry name" value="FAR_C"/>
</dbReference>
<evidence type="ECO:0000256" key="2">
    <source>
        <dbReference type="ARBA" id="ARBA00022516"/>
    </source>
</evidence>
<keyword evidence="4" id="KW-0560">Oxidoreductase</keyword>
<dbReference type="SUPFAM" id="SSF51735">
    <property type="entry name" value="NAD(P)-binding Rossmann-fold domains"/>
    <property type="match status" value="1"/>
</dbReference>
<dbReference type="Pfam" id="PF03015">
    <property type="entry name" value="Sterile"/>
    <property type="match status" value="1"/>
</dbReference>
<dbReference type="OrthoDB" id="429813at2759"/>